<evidence type="ECO:0000256" key="1">
    <source>
        <dbReference type="SAM" id="SignalP"/>
    </source>
</evidence>
<evidence type="ECO:0000313" key="2">
    <source>
        <dbReference type="EMBL" id="OAJ45589.1"/>
    </source>
</evidence>
<comment type="caution">
    <text evidence="2">The sequence shown here is derived from an EMBL/GenBank/DDBJ whole genome shotgun (WGS) entry which is preliminary data.</text>
</comment>
<proteinExistence type="predicted"/>
<feature type="signal peptide" evidence="1">
    <location>
        <begin position="1"/>
        <end position="24"/>
    </location>
</feature>
<name>A0A9X5KPP7_PSEMA</name>
<dbReference type="PANTHER" id="PTHR36920">
    <property type="match status" value="1"/>
</dbReference>
<evidence type="ECO:0008006" key="4">
    <source>
        <dbReference type="Google" id="ProtNLM"/>
    </source>
</evidence>
<dbReference type="InterPro" id="IPR011250">
    <property type="entry name" value="OMP/PagP_B-barrel"/>
</dbReference>
<gene>
    <name evidence="2" type="ORF">AO064_29635</name>
</gene>
<dbReference type="SUPFAM" id="SSF56925">
    <property type="entry name" value="OMPA-like"/>
    <property type="match status" value="1"/>
</dbReference>
<keyword evidence="1" id="KW-0732">Signal</keyword>
<dbReference type="Proteomes" id="UP000077563">
    <property type="component" value="Unassembled WGS sequence"/>
</dbReference>
<dbReference type="Gene3D" id="2.40.160.20">
    <property type="match status" value="1"/>
</dbReference>
<dbReference type="GO" id="GO:0019867">
    <property type="term" value="C:outer membrane"/>
    <property type="evidence" value="ECO:0007669"/>
    <property type="project" value="InterPro"/>
</dbReference>
<dbReference type="GO" id="GO:0055085">
    <property type="term" value="P:transmembrane transport"/>
    <property type="evidence" value="ECO:0007669"/>
    <property type="project" value="TreeGrafter"/>
</dbReference>
<dbReference type="InterPro" id="IPR005618">
    <property type="entry name" value="OMPW"/>
</dbReference>
<feature type="chain" id="PRO_5040844167" description="OmpW family protein" evidence="1">
    <location>
        <begin position="25"/>
        <end position="221"/>
    </location>
</feature>
<organism evidence="2 3">
    <name type="scientific">Pseudomonas marginalis</name>
    <name type="common">Pseudomonas panacis</name>
    <dbReference type="NCBI Taxonomy" id="298"/>
    <lineage>
        <taxon>Bacteria</taxon>
        <taxon>Pseudomonadati</taxon>
        <taxon>Pseudomonadota</taxon>
        <taxon>Gammaproteobacteria</taxon>
        <taxon>Pseudomonadales</taxon>
        <taxon>Pseudomonadaceae</taxon>
        <taxon>Pseudomonas</taxon>
    </lineage>
</organism>
<evidence type="ECO:0000313" key="3">
    <source>
        <dbReference type="Proteomes" id="UP000077563"/>
    </source>
</evidence>
<dbReference type="AlphaFoldDB" id="A0A9X5KPP7"/>
<dbReference type="PANTHER" id="PTHR36920:SF1">
    <property type="entry name" value="OUTER MEMBRANE PROTEIN W"/>
    <property type="match status" value="1"/>
</dbReference>
<protein>
    <recommendedName>
        <fullName evidence="4">OmpW family protein</fullName>
    </recommendedName>
</protein>
<reference evidence="2 3" key="1">
    <citation type="submission" date="2015-09" db="EMBL/GenBank/DDBJ databases">
        <title>Genome sequence of Pseudomonas marginalis ICMP 3553.</title>
        <authorList>
            <person name="Visnovsky S."/>
            <person name="Lu A."/>
            <person name="Panda P."/>
            <person name="Pitman A."/>
        </authorList>
    </citation>
    <scope>NUCLEOTIDE SEQUENCE [LARGE SCALE GENOMIC DNA]</scope>
    <source>
        <strain evidence="2 3">ICMP 3553</strain>
    </source>
</reference>
<sequence length="221" mass="24807">MFTQWSRLQSALLFLITLSVAESAKSGPQDAKMEPETKLDPWMIRVMVLDVIPVGLTSEISTIGGRVETSRKSILGIDFSYFMTQHWAIELQGGPFERDYWIKDSKGGDFKIGSVRNTALSLTLQYHLYPSAKLSPYIGLGINKAWTREVSPAPGIPNFDVKNITSTIFNAGIDYRLDSRWTLSGNFRYIKSPEYRFNGQNFESVVSMDTLVVGAGLGFRF</sequence>
<accession>A0A9X5KPP7</accession>
<dbReference type="EMBL" id="LKEG01000062">
    <property type="protein sequence ID" value="OAJ45589.1"/>
    <property type="molecule type" value="Genomic_DNA"/>
</dbReference>
<dbReference type="Pfam" id="PF03922">
    <property type="entry name" value="OmpW"/>
    <property type="match status" value="1"/>
</dbReference>